<comment type="caution">
    <text evidence="1">The sequence shown here is derived from an EMBL/GenBank/DDBJ whole genome shotgun (WGS) entry which is preliminary data.</text>
</comment>
<organism evidence="1 2">
    <name type="scientific">Trapa natans</name>
    <name type="common">Water chestnut</name>
    <dbReference type="NCBI Taxonomy" id="22666"/>
    <lineage>
        <taxon>Eukaryota</taxon>
        <taxon>Viridiplantae</taxon>
        <taxon>Streptophyta</taxon>
        <taxon>Embryophyta</taxon>
        <taxon>Tracheophyta</taxon>
        <taxon>Spermatophyta</taxon>
        <taxon>Magnoliopsida</taxon>
        <taxon>eudicotyledons</taxon>
        <taxon>Gunneridae</taxon>
        <taxon>Pentapetalae</taxon>
        <taxon>rosids</taxon>
        <taxon>malvids</taxon>
        <taxon>Myrtales</taxon>
        <taxon>Lythraceae</taxon>
        <taxon>Trapa</taxon>
    </lineage>
</organism>
<dbReference type="Proteomes" id="UP001346149">
    <property type="component" value="Unassembled WGS sequence"/>
</dbReference>
<evidence type="ECO:0000313" key="1">
    <source>
        <dbReference type="EMBL" id="KAK4797241.1"/>
    </source>
</evidence>
<reference evidence="1 2" key="1">
    <citation type="journal article" date="2023" name="Hortic Res">
        <title>Pangenome of water caltrop reveals structural variations and asymmetric subgenome divergence after allopolyploidization.</title>
        <authorList>
            <person name="Zhang X."/>
            <person name="Chen Y."/>
            <person name="Wang L."/>
            <person name="Yuan Y."/>
            <person name="Fang M."/>
            <person name="Shi L."/>
            <person name="Lu R."/>
            <person name="Comes H.P."/>
            <person name="Ma Y."/>
            <person name="Chen Y."/>
            <person name="Huang G."/>
            <person name="Zhou Y."/>
            <person name="Zheng Z."/>
            <person name="Qiu Y."/>
        </authorList>
    </citation>
    <scope>NUCLEOTIDE SEQUENCE [LARGE SCALE GENOMIC DNA]</scope>
    <source>
        <strain evidence="1">F231</strain>
    </source>
</reference>
<sequence>MTHHGYAPVGGNGVLYGASASSIGTGVTEVHAISDQEEKCHRCLKGNGNICPDQRKSAIEDNTIGAPSPS</sequence>
<dbReference type="EMBL" id="JAXQNO010000006">
    <property type="protein sequence ID" value="KAK4797241.1"/>
    <property type="molecule type" value="Genomic_DNA"/>
</dbReference>
<proteinExistence type="predicted"/>
<keyword evidence="2" id="KW-1185">Reference proteome</keyword>
<name>A0AAN7MLL5_TRANT</name>
<accession>A0AAN7MLL5</accession>
<evidence type="ECO:0000313" key="2">
    <source>
        <dbReference type="Proteomes" id="UP001346149"/>
    </source>
</evidence>
<dbReference type="AlphaFoldDB" id="A0AAN7MLL5"/>
<gene>
    <name evidence="1" type="ORF">SAY86_029567</name>
</gene>
<protein>
    <submittedName>
        <fullName evidence="1">Uncharacterized protein</fullName>
    </submittedName>
</protein>